<gene>
    <name evidence="1" type="ORF">HHK36_023380</name>
</gene>
<evidence type="ECO:0000313" key="1">
    <source>
        <dbReference type="EMBL" id="KAF8391080.1"/>
    </source>
</evidence>
<reference evidence="1 2" key="1">
    <citation type="submission" date="2020-04" db="EMBL/GenBank/DDBJ databases">
        <title>Plant Genome Project.</title>
        <authorList>
            <person name="Zhang R.-G."/>
        </authorList>
    </citation>
    <scope>NUCLEOTIDE SEQUENCE [LARGE SCALE GENOMIC DNA]</scope>
    <source>
        <strain evidence="1">YNK0</strain>
        <tissue evidence="1">Leaf</tissue>
    </source>
</reference>
<dbReference type="AlphaFoldDB" id="A0A834YQ40"/>
<keyword evidence="2" id="KW-1185">Reference proteome</keyword>
<dbReference type="OrthoDB" id="1111620at2759"/>
<sequence>MQAEICSRPSGLLPGFCCGGNSEARSFKRGGSNSWRITAFQKTNLLVYEHLRIGCLGEALHGKSGGFLGWDLRYKIAIESAKGLLSSP</sequence>
<evidence type="ECO:0000313" key="2">
    <source>
        <dbReference type="Proteomes" id="UP000655225"/>
    </source>
</evidence>
<protein>
    <submittedName>
        <fullName evidence="1">Uncharacterized protein</fullName>
    </submittedName>
</protein>
<comment type="caution">
    <text evidence="1">The sequence shown here is derived from an EMBL/GenBank/DDBJ whole genome shotgun (WGS) entry which is preliminary data.</text>
</comment>
<dbReference type="EMBL" id="JABCRI010000017">
    <property type="protein sequence ID" value="KAF8391080.1"/>
    <property type="molecule type" value="Genomic_DNA"/>
</dbReference>
<accession>A0A834YQ40</accession>
<organism evidence="1 2">
    <name type="scientific">Tetracentron sinense</name>
    <name type="common">Spur-leaf</name>
    <dbReference type="NCBI Taxonomy" id="13715"/>
    <lineage>
        <taxon>Eukaryota</taxon>
        <taxon>Viridiplantae</taxon>
        <taxon>Streptophyta</taxon>
        <taxon>Embryophyta</taxon>
        <taxon>Tracheophyta</taxon>
        <taxon>Spermatophyta</taxon>
        <taxon>Magnoliopsida</taxon>
        <taxon>Trochodendrales</taxon>
        <taxon>Trochodendraceae</taxon>
        <taxon>Tetracentron</taxon>
    </lineage>
</organism>
<name>A0A834YQ40_TETSI</name>
<dbReference type="Proteomes" id="UP000655225">
    <property type="component" value="Unassembled WGS sequence"/>
</dbReference>
<proteinExistence type="predicted"/>